<evidence type="ECO:0000256" key="7">
    <source>
        <dbReference type="ARBA" id="ARBA00022519"/>
    </source>
</evidence>
<dbReference type="InterPro" id="IPR036945">
    <property type="entry name" value="DAGK_sf"/>
</dbReference>
<feature type="binding site" evidence="21">
    <location>
        <begin position="24"/>
        <end position="27"/>
    </location>
    <ligand>
        <name>substrate</name>
    </ligand>
</feature>
<dbReference type="PROSITE" id="PS01069">
    <property type="entry name" value="DAGK_PROKAR"/>
    <property type="match status" value="1"/>
</dbReference>
<keyword evidence="11 22" id="KW-0547">Nucleotide-binding</keyword>
<feature type="binding site" evidence="22">
    <location>
        <begin position="96"/>
        <end position="97"/>
    </location>
    <ligand>
        <name>ATP</name>
        <dbReference type="ChEBI" id="CHEBI:30616"/>
    </ligand>
</feature>
<evidence type="ECO:0000256" key="8">
    <source>
        <dbReference type="ARBA" id="ARBA00022679"/>
    </source>
</evidence>
<dbReference type="GO" id="GO:0006654">
    <property type="term" value="P:phosphatidic acid biosynthetic process"/>
    <property type="evidence" value="ECO:0007669"/>
    <property type="project" value="InterPro"/>
</dbReference>
<keyword evidence="9 24" id="KW-0812">Transmembrane</keyword>
<feature type="binding site" evidence="22">
    <location>
        <position position="78"/>
    </location>
    <ligand>
        <name>ATP</name>
        <dbReference type="ChEBI" id="CHEBI:30616"/>
    </ligand>
</feature>
<feature type="binding site" evidence="23">
    <location>
        <position position="30"/>
    </location>
    <ligand>
        <name>a divalent metal cation</name>
        <dbReference type="ChEBI" id="CHEBI:60240"/>
    </ligand>
</feature>
<comment type="function">
    <text evidence="24">Catalyzes the ATP-dependent phosphorylation of sn-l,2-diacylglycerol (DAG) to phosphatidic acid. Involved in the recycling of diacylglycerol produced as a by-product during membrane-derived oligosaccharide (MDO) biosynthesis.</text>
</comment>
<keyword evidence="15 24" id="KW-1133">Transmembrane helix</keyword>
<reference evidence="25 26" key="1">
    <citation type="submission" date="2017-06" db="EMBL/GenBank/DDBJ databases">
        <title>Celeribacter sp. TSPH2 complete genome sequence.</title>
        <authorList>
            <person name="Woo J.-H."/>
            <person name="Kim H.-S."/>
        </authorList>
    </citation>
    <scope>NUCLEOTIDE SEQUENCE [LARGE SCALE GENOMIC DNA]</scope>
    <source>
        <strain evidence="25 26">TSPH2</strain>
    </source>
</reference>
<evidence type="ECO:0000256" key="17">
    <source>
        <dbReference type="ARBA" id="ARBA00023136"/>
    </source>
</evidence>
<dbReference type="PANTHER" id="PTHR34299:SF1">
    <property type="entry name" value="DIACYLGLYCEROL KINASE"/>
    <property type="match status" value="1"/>
</dbReference>
<dbReference type="GO" id="GO:0046872">
    <property type="term" value="F:metal ion binding"/>
    <property type="evidence" value="ECO:0007669"/>
    <property type="project" value="UniProtKB-KW"/>
</dbReference>
<feature type="transmembrane region" description="Helical" evidence="24">
    <location>
        <begin position="33"/>
        <end position="52"/>
    </location>
</feature>
<keyword evidence="13 22" id="KW-0067">ATP-binding</keyword>
<feature type="binding site" evidence="23">
    <location>
        <position position="78"/>
    </location>
    <ligand>
        <name>a divalent metal cation</name>
        <dbReference type="ChEBI" id="CHEBI:60240"/>
    </ligand>
</feature>
<feature type="active site" description="Proton acceptor" evidence="20">
    <location>
        <position position="71"/>
    </location>
</feature>
<evidence type="ECO:0000256" key="19">
    <source>
        <dbReference type="ARBA" id="ARBA00023264"/>
    </source>
</evidence>
<comment type="similarity">
    <text evidence="2 24">Belongs to the bacterial diacylglycerol kinase family.</text>
</comment>
<comment type="catalytic activity">
    <reaction evidence="24">
        <text>a 1,2-diacyl-sn-glycerol + ATP = a 1,2-diacyl-sn-glycero-3-phosphate + ADP + H(+)</text>
        <dbReference type="Rhea" id="RHEA:10272"/>
        <dbReference type="ChEBI" id="CHEBI:15378"/>
        <dbReference type="ChEBI" id="CHEBI:17815"/>
        <dbReference type="ChEBI" id="CHEBI:30616"/>
        <dbReference type="ChEBI" id="CHEBI:58608"/>
        <dbReference type="ChEBI" id="CHEBI:456216"/>
        <dbReference type="EC" id="2.7.1.107"/>
    </reaction>
</comment>
<keyword evidence="6" id="KW-0444">Lipid biosynthesis</keyword>
<gene>
    <name evidence="25" type="ORF">CEW89_18230</name>
</gene>
<evidence type="ECO:0000256" key="23">
    <source>
        <dbReference type="PIRSR" id="PIRSR600829-4"/>
    </source>
</evidence>
<accession>A0A291GFM5</accession>
<dbReference type="InterPro" id="IPR033718">
    <property type="entry name" value="DAGK_prok"/>
</dbReference>
<dbReference type="STRING" id="1758178.GCA_001550095_03158"/>
<keyword evidence="14 23" id="KW-0460">Magnesium</keyword>
<evidence type="ECO:0000256" key="22">
    <source>
        <dbReference type="PIRSR" id="PIRSR600829-3"/>
    </source>
</evidence>
<evidence type="ECO:0000256" key="5">
    <source>
        <dbReference type="ARBA" id="ARBA00022475"/>
    </source>
</evidence>
<evidence type="ECO:0000256" key="11">
    <source>
        <dbReference type="ARBA" id="ARBA00022741"/>
    </source>
</evidence>
<dbReference type="RefSeq" id="WP_096806863.1">
    <property type="nucleotide sequence ID" value="NZ_CP022196.1"/>
</dbReference>
<evidence type="ECO:0000256" key="3">
    <source>
        <dbReference type="ARBA" id="ARBA00012133"/>
    </source>
</evidence>
<dbReference type="KEGG" id="ceh:CEW89_18230"/>
<keyword evidence="5" id="KW-1003">Cell membrane</keyword>
<dbReference type="GO" id="GO:0005524">
    <property type="term" value="F:ATP binding"/>
    <property type="evidence" value="ECO:0007669"/>
    <property type="project" value="UniProtKB-KW"/>
</dbReference>
<organism evidence="25 26">
    <name type="scientific">Celeribacter ethanolicus</name>
    <dbReference type="NCBI Taxonomy" id="1758178"/>
    <lineage>
        <taxon>Bacteria</taxon>
        <taxon>Pseudomonadati</taxon>
        <taxon>Pseudomonadota</taxon>
        <taxon>Alphaproteobacteria</taxon>
        <taxon>Rhodobacterales</taxon>
        <taxon>Roseobacteraceae</taxon>
        <taxon>Celeribacter</taxon>
    </lineage>
</organism>
<evidence type="ECO:0000256" key="18">
    <source>
        <dbReference type="ARBA" id="ARBA00023209"/>
    </source>
</evidence>
<dbReference type="EC" id="2.7.1.107" evidence="3 24"/>
<evidence type="ECO:0000256" key="21">
    <source>
        <dbReference type="PIRSR" id="PIRSR600829-2"/>
    </source>
</evidence>
<dbReference type="Gene3D" id="1.10.287.3610">
    <property type="match status" value="1"/>
</dbReference>
<dbReference type="GO" id="GO:0004143">
    <property type="term" value="F:ATP-dependent diacylglycerol kinase activity"/>
    <property type="evidence" value="ECO:0007669"/>
    <property type="project" value="UniProtKB-EC"/>
</dbReference>
<feature type="binding site" evidence="21">
    <location>
        <position position="11"/>
    </location>
    <ligand>
        <name>substrate</name>
    </ligand>
</feature>
<proteinExistence type="inferred from homology"/>
<feature type="transmembrane region" description="Helical" evidence="24">
    <location>
        <begin position="98"/>
        <end position="119"/>
    </location>
</feature>
<evidence type="ECO:0000256" key="16">
    <source>
        <dbReference type="ARBA" id="ARBA00023098"/>
    </source>
</evidence>
<dbReference type="CDD" id="cd14264">
    <property type="entry name" value="DAGK_IM"/>
    <property type="match status" value="1"/>
</dbReference>
<evidence type="ECO:0000256" key="4">
    <source>
        <dbReference type="ARBA" id="ARBA00017575"/>
    </source>
</evidence>
<keyword evidence="16 24" id="KW-0443">Lipid metabolism</keyword>
<keyword evidence="17 24" id="KW-0472">Membrane</keyword>
<feature type="binding site" evidence="22">
    <location>
        <position position="30"/>
    </location>
    <ligand>
        <name>ATP</name>
        <dbReference type="ChEBI" id="CHEBI:30616"/>
    </ligand>
</feature>
<comment type="subcellular location">
    <subcellularLocation>
        <location evidence="1 24">Cell inner membrane</location>
        <topology evidence="1 24">Multi-pass membrane protein</topology>
    </subcellularLocation>
</comment>
<dbReference type="AlphaFoldDB" id="A0A291GFM5"/>
<comment type="cofactor">
    <cofactor evidence="23">
        <name>Mg(2+)</name>
        <dbReference type="ChEBI" id="CHEBI:18420"/>
    </cofactor>
    <text evidence="23">Mn(2+), Zn(2+), Cd(2+) and Co(2+) support activity to lesser extents.</text>
</comment>
<dbReference type="GO" id="GO:0005886">
    <property type="term" value="C:plasma membrane"/>
    <property type="evidence" value="ECO:0007669"/>
    <property type="project" value="UniProtKB-SubCell"/>
</dbReference>
<evidence type="ECO:0000256" key="6">
    <source>
        <dbReference type="ARBA" id="ARBA00022516"/>
    </source>
</evidence>
<evidence type="ECO:0000256" key="10">
    <source>
        <dbReference type="ARBA" id="ARBA00022723"/>
    </source>
</evidence>
<feature type="binding site" evidence="21">
    <location>
        <position position="71"/>
    </location>
    <ligand>
        <name>substrate</name>
    </ligand>
</feature>
<keyword evidence="12 24" id="KW-0418">Kinase</keyword>
<sequence>MKDKATYTAKRLVLRTIWSMEGLRYAWRSEHSFRTWVWANLISACLALVLDLTAGERGLVIALGLLVLAAELLNTAIEDAVDYISEREHPLAKTAKDAGSAAVTVTAIAAGVAWLAVLIS</sequence>
<name>A0A291GFM5_9RHOB</name>
<keyword evidence="26" id="KW-1185">Reference proteome</keyword>
<keyword evidence="18" id="KW-0594">Phospholipid biosynthesis</keyword>
<evidence type="ECO:0000256" key="24">
    <source>
        <dbReference type="RuleBase" id="RU363065"/>
    </source>
</evidence>
<evidence type="ECO:0000313" key="26">
    <source>
        <dbReference type="Proteomes" id="UP000217935"/>
    </source>
</evidence>
<keyword evidence="8 24" id="KW-0808">Transferase</keyword>
<feature type="binding site" evidence="22">
    <location>
        <position position="11"/>
    </location>
    <ligand>
        <name>ATP</name>
        <dbReference type="ChEBI" id="CHEBI:30616"/>
    </ligand>
</feature>
<evidence type="ECO:0000256" key="13">
    <source>
        <dbReference type="ARBA" id="ARBA00022840"/>
    </source>
</evidence>
<evidence type="ECO:0000256" key="20">
    <source>
        <dbReference type="PIRSR" id="PIRSR600829-1"/>
    </source>
</evidence>
<evidence type="ECO:0000256" key="2">
    <source>
        <dbReference type="ARBA" id="ARBA00005967"/>
    </source>
</evidence>
<protein>
    <recommendedName>
        <fullName evidence="4 24">Diacylglycerol kinase</fullName>
        <ecNumber evidence="3 24">2.7.1.107</ecNumber>
    </recommendedName>
</protein>
<dbReference type="EMBL" id="CP022196">
    <property type="protein sequence ID" value="ATG49343.1"/>
    <property type="molecule type" value="Genomic_DNA"/>
</dbReference>
<evidence type="ECO:0000256" key="12">
    <source>
        <dbReference type="ARBA" id="ARBA00022777"/>
    </source>
</evidence>
<keyword evidence="7 24" id="KW-0997">Cell inner membrane</keyword>
<feature type="binding site" evidence="21">
    <location>
        <position position="100"/>
    </location>
    <ligand>
        <name>substrate</name>
    </ligand>
</feature>
<evidence type="ECO:0000256" key="14">
    <source>
        <dbReference type="ARBA" id="ARBA00022842"/>
    </source>
</evidence>
<evidence type="ECO:0000256" key="9">
    <source>
        <dbReference type="ARBA" id="ARBA00022692"/>
    </source>
</evidence>
<dbReference type="Pfam" id="PF01219">
    <property type="entry name" value="DAGK_prokar"/>
    <property type="match status" value="1"/>
</dbReference>
<keyword evidence="19 24" id="KW-1208">Phospholipid metabolism</keyword>
<feature type="transmembrane region" description="Helical" evidence="24">
    <location>
        <begin position="58"/>
        <end position="77"/>
    </location>
</feature>
<evidence type="ECO:0000313" key="25">
    <source>
        <dbReference type="EMBL" id="ATG49343.1"/>
    </source>
</evidence>
<feature type="binding site" evidence="21">
    <location>
        <position position="57"/>
    </location>
    <ligand>
        <name>substrate</name>
    </ligand>
</feature>
<evidence type="ECO:0000256" key="15">
    <source>
        <dbReference type="ARBA" id="ARBA00022989"/>
    </source>
</evidence>
<dbReference type="OrthoDB" id="7871148at2"/>
<dbReference type="Proteomes" id="UP000217935">
    <property type="component" value="Chromosome"/>
</dbReference>
<keyword evidence="10 23" id="KW-0479">Metal-binding</keyword>
<dbReference type="PANTHER" id="PTHR34299">
    <property type="entry name" value="DIACYLGLYCEROL KINASE"/>
    <property type="match status" value="1"/>
</dbReference>
<dbReference type="InterPro" id="IPR000829">
    <property type="entry name" value="DAGK"/>
</dbReference>
<evidence type="ECO:0000256" key="1">
    <source>
        <dbReference type="ARBA" id="ARBA00004429"/>
    </source>
</evidence>